<proteinExistence type="inferred from homology"/>
<dbReference type="AlphaFoldDB" id="A0A4P9W8R7"/>
<dbReference type="Gene3D" id="3.40.50.1820">
    <property type="entry name" value="alpha/beta hydrolase"/>
    <property type="match status" value="1"/>
</dbReference>
<reference evidence="6" key="1">
    <citation type="journal article" date="2018" name="Nat. Microbiol.">
        <title>Leveraging single-cell genomics to expand the fungal tree of life.</title>
        <authorList>
            <person name="Ahrendt S.R."/>
            <person name="Quandt C.A."/>
            <person name="Ciobanu D."/>
            <person name="Clum A."/>
            <person name="Salamov A."/>
            <person name="Andreopoulos B."/>
            <person name="Cheng J.F."/>
            <person name="Woyke T."/>
            <person name="Pelin A."/>
            <person name="Henrissat B."/>
            <person name="Reynolds N.K."/>
            <person name="Benny G.L."/>
            <person name="Smith M.E."/>
            <person name="James T.Y."/>
            <person name="Grigoriev I.V."/>
        </authorList>
    </citation>
    <scope>NUCLEOTIDE SEQUENCE [LARGE SCALE GENOMIC DNA]</scope>
</reference>
<feature type="domain" description="Peptidase S33 tripeptidyl aminopeptidase-like C-terminal" evidence="4">
    <location>
        <begin position="363"/>
        <end position="464"/>
    </location>
</feature>
<evidence type="ECO:0000256" key="2">
    <source>
        <dbReference type="ARBA" id="ARBA00022801"/>
    </source>
</evidence>
<organism evidence="5 6">
    <name type="scientific">Blyttiomyces helicus</name>
    <dbReference type="NCBI Taxonomy" id="388810"/>
    <lineage>
        <taxon>Eukaryota</taxon>
        <taxon>Fungi</taxon>
        <taxon>Fungi incertae sedis</taxon>
        <taxon>Chytridiomycota</taxon>
        <taxon>Chytridiomycota incertae sedis</taxon>
        <taxon>Chytridiomycetes</taxon>
        <taxon>Chytridiomycetes incertae sedis</taxon>
        <taxon>Blyttiomyces</taxon>
    </lineage>
</organism>
<dbReference type="InterPro" id="IPR029058">
    <property type="entry name" value="AB_hydrolase_fold"/>
</dbReference>
<gene>
    <name evidence="5" type="ORF">BDK51DRAFT_21836</name>
</gene>
<dbReference type="PANTHER" id="PTHR43248">
    <property type="entry name" value="2-SUCCINYL-6-HYDROXY-2,4-CYCLOHEXADIENE-1-CARBOXYLATE SYNTHASE"/>
    <property type="match status" value="1"/>
</dbReference>
<keyword evidence="2" id="KW-0378">Hydrolase</keyword>
<keyword evidence="6" id="KW-1185">Reference proteome</keyword>
<evidence type="ECO:0000259" key="3">
    <source>
        <dbReference type="Pfam" id="PF00561"/>
    </source>
</evidence>
<dbReference type="EMBL" id="KZ996391">
    <property type="protein sequence ID" value="RKO88931.1"/>
    <property type="molecule type" value="Genomic_DNA"/>
</dbReference>
<sequence>VPLNHSDPTGRTIDLALIRHRATAQPSLGALFVNPGGPGGSGYDQVKNGGAKLSQLVGEGRYDLIGFDPLGIGRSTPVTCFESAVSHEAYDVNVGTFPRRGDVTDEALFAVRAKVRADLCRKNAGALLPFTTTAAVARDLDLLRDAVGEELLNYYGYSYGTFLGATYVNMFPDRVGRVMFDAVVDPRQFSRTFDFIDGALIHADETVDAMAAACEGAGPHRCAMAASASRGSGSRSPHTSPSIAARIRNLVASLETYPLPAPNAAVPGVVTAVDATQVIFQATYRTAKWPRVMKALARAEVGDGTLLRVLSVGAPADACPTIDNSSGEGFHVVACVDHSRDRIVGLAGWKDAVAKAENVSFFGGRAWGWDSLPCLYWGAKAEEVYRGPWNHVTKNKVLIIGTSMDPVTPVESAAALDVLMEGSGVFLRHEGHGHGSMGQPSLCTIQTMRDFMVRGITPKKGTVCFADDSLLYPSTFSALATETHADVRAAVEVGEVIHAAGAGRRKL</sequence>
<name>A0A4P9W8R7_9FUNG</name>
<comment type="similarity">
    <text evidence="1">Belongs to the peptidase S33 family.</text>
</comment>
<evidence type="ECO:0000259" key="4">
    <source>
        <dbReference type="Pfam" id="PF08386"/>
    </source>
</evidence>
<dbReference type="InterPro" id="IPR013595">
    <property type="entry name" value="Pept_S33_TAP-like_C"/>
</dbReference>
<evidence type="ECO:0000313" key="5">
    <source>
        <dbReference type="EMBL" id="RKO88931.1"/>
    </source>
</evidence>
<dbReference type="InterPro" id="IPR051601">
    <property type="entry name" value="Serine_prot/Carboxylest_S33"/>
</dbReference>
<evidence type="ECO:0000313" key="6">
    <source>
        <dbReference type="Proteomes" id="UP000269721"/>
    </source>
</evidence>
<protein>
    <recommendedName>
        <fullName evidence="7">Alpha/Beta hydrolase protein</fullName>
    </recommendedName>
</protein>
<dbReference type="PANTHER" id="PTHR43248:SF25">
    <property type="entry name" value="AB HYDROLASE-1 DOMAIN-CONTAINING PROTEIN-RELATED"/>
    <property type="match status" value="1"/>
</dbReference>
<feature type="non-terminal residue" evidence="5">
    <location>
        <position position="1"/>
    </location>
</feature>
<dbReference type="InterPro" id="IPR000073">
    <property type="entry name" value="AB_hydrolase_1"/>
</dbReference>
<dbReference type="SUPFAM" id="SSF53474">
    <property type="entry name" value="alpha/beta-Hydrolases"/>
    <property type="match status" value="1"/>
</dbReference>
<dbReference type="Pfam" id="PF08386">
    <property type="entry name" value="Abhydrolase_4"/>
    <property type="match status" value="1"/>
</dbReference>
<feature type="domain" description="AB hydrolase-1" evidence="3">
    <location>
        <begin position="30"/>
        <end position="186"/>
    </location>
</feature>
<evidence type="ECO:0008006" key="7">
    <source>
        <dbReference type="Google" id="ProtNLM"/>
    </source>
</evidence>
<dbReference type="OrthoDB" id="425534at2759"/>
<dbReference type="Pfam" id="PF00561">
    <property type="entry name" value="Abhydrolase_1"/>
    <property type="match status" value="1"/>
</dbReference>
<accession>A0A4P9W8R7</accession>
<evidence type="ECO:0000256" key="1">
    <source>
        <dbReference type="ARBA" id="ARBA00010088"/>
    </source>
</evidence>
<dbReference type="GO" id="GO:0016787">
    <property type="term" value="F:hydrolase activity"/>
    <property type="evidence" value="ECO:0007669"/>
    <property type="project" value="UniProtKB-KW"/>
</dbReference>
<dbReference type="Proteomes" id="UP000269721">
    <property type="component" value="Unassembled WGS sequence"/>
</dbReference>